<dbReference type="AlphaFoldDB" id="A0AAU9DCL9"/>
<dbReference type="EMBL" id="AP026801">
    <property type="protein sequence ID" value="BDR55891.1"/>
    <property type="molecule type" value="Genomic_DNA"/>
</dbReference>
<protein>
    <submittedName>
        <fullName evidence="1">Uncharacterized protein</fullName>
    </submittedName>
</protein>
<evidence type="ECO:0000313" key="2">
    <source>
        <dbReference type="Proteomes" id="UP001321804"/>
    </source>
</evidence>
<reference evidence="1 2" key="1">
    <citation type="journal article" date="2023" name="Microbiol. Spectr.">
        <title>Symbiosis of Carpenter Bees with Uncharacterized Lactic Acid Bacteria Showing NAD Auxotrophy.</title>
        <authorList>
            <person name="Kawasaki S."/>
            <person name="Ozawa K."/>
            <person name="Mori T."/>
            <person name="Yamamoto A."/>
            <person name="Ito M."/>
            <person name="Ohkuma M."/>
            <person name="Sakamoto M."/>
            <person name="Matsutani M."/>
        </authorList>
    </citation>
    <scope>NUCLEOTIDE SEQUENCE [LARGE SCALE GENOMIC DNA]</scope>
    <source>
        <strain evidence="1 2">KimC2</strain>
    </source>
</reference>
<name>A0AAU9DCL9_9LACO</name>
<keyword evidence="2" id="KW-1185">Reference proteome</keyword>
<organism evidence="1 2">
    <name type="scientific">Xylocopilactobacillus apis</name>
    <dbReference type="NCBI Taxonomy" id="2932183"/>
    <lineage>
        <taxon>Bacteria</taxon>
        <taxon>Bacillati</taxon>
        <taxon>Bacillota</taxon>
        <taxon>Bacilli</taxon>
        <taxon>Lactobacillales</taxon>
        <taxon>Lactobacillaceae</taxon>
        <taxon>Xylocopilactobacillus</taxon>
    </lineage>
</organism>
<sequence length="163" mass="18971">MPVEFVGNNKKIFFKTDFIESRYKLARSLSKDIPAYDFSKISGKYVDIIALMKEFNAADNKEIAQTKDVIKNSKNVQKDSFIALKDTINSLPDNEITKKDDTIKVVLHKKDVKNYLKEYSKYLNRDFKTKVLSQEYLDELYSEFKVLITPSTIIPKNLRLIIC</sequence>
<dbReference type="RefSeq" id="WP_317697599.1">
    <property type="nucleotide sequence ID" value="NZ_AP026801.1"/>
</dbReference>
<dbReference type="Proteomes" id="UP001321804">
    <property type="component" value="Chromosome"/>
</dbReference>
<proteinExistence type="predicted"/>
<dbReference type="KEGG" id="xak:KIMC2_04530"/>
<accession>A0AAU9DCL9</accession>
<evidence type="ECO:0000313" key="1">
    <source>
        <dbReference type="EMBL" id="BDR55891.1"/>
    </source>
</evidence>
<gene>
    <name evidence="1" type="ORF">KIMC2_04530</name>
</gene>